<dbReference type="GO" id="GO:0005737">
    <property type="term" value="C:cytoplasm"/>
    <property type="evidence" value="ECO:0007669"/>
    <property type="project" value="UniProtKB-SubCell"/>
</dbReference>
<evidence type="ECO:0000313" key="9">
    <source>
        <dbReference type="EMBL" id="PAP78414.1"/>
    </source>
</evidence>
<keyword evidence="5 7" id="KW-0560">Oxidoreductase</keyword>
<dbReference type="PANTHER" id="PTHR11063:SF8">
    <property type="entry name" value="DELTA-1-PYRROLINE-5-CARBOXYLATE SYNTHASE"/>
    <property type="match status" value="1"/>
</dbReference>
<keyword evidence="4 7" id="KW-0521">NADP</keyword>
<evidence type="ECO:0000313" key="10">
    <source>
        <dbReference type="Proteomes" id="UP000216339"/>
    </source>
</evidence>
<dbReference type="AlphaFoldDB" id="A0A271J5Q8"/>
<evidence type="ECO:0000256" key="3">
    <source>
        <dbReference type="ARBA" id="ARBA00022650"/>
    </source>
</evidence>
<evidence type="ECO:0000256" key="4">
    <source>
        <dbReference type="ARBA" id="ARBA00022857"/>
    </source>
</evidence>
<dbReference type="HAMAP" id="MF_00412">
    <property type="entry name" value="ProA"/>
    <property type="match status" value="1"/>
</dbReference>
<evidence type="ECO:0000256" key="7">
    <source>
        <dbReference type="HAMAP-Rule" id="MF_00412"/>
    </source>
</evidence>
<proteinExistence type="inferred from homology"/>
<keyword evidence="3 7" id="KW-0641">Proline biosynthesis</keyword>
<dbReference type="PANTHER" id="PTHR11063">
    <property type="entry name" value="GLUTAMATE SEMIALDEHYDE DEHYDROGENASE"/>
    <property type="match status" value="1"/>
</dbReference>
<dbReference type="GO" id="GO:0004350">
    <property type="term" value="F:glutamate-5-semialdehyde dehydrogenase activity"/>
    <property type="evidence" value="ECO:0007669"/>
    <property type="project" value="UniProtKB-UniRule"/>
</dbReference>
<comment type="subcellular location">
    <subcellularLocation>
        <location evidence="7">Cytoplasm</location>
    </subcellularLocation>
</comment>
<reference evidence="9 10" key="1">
    <citation type="submission" date="2016-11" db="EMBL/GenBank/DDBJ databases">
        <title>Study of marine rhodopsin-containing bacteria.</title>
        <authorList>
            <person name="Yoshizawa S."/>
            <person name="Kumagai Y."/>
            <person name="Kogure K."/>
        </authorList>
    </citation>
    <scope>NUCLEOTIDE SEQUENCE [LARGE SCALE GENOMIC DNA]</scope>
    <source>
        <strain evidence="9 10">SAORIC-28</strain>
    </source>
</reference>
<comment type="pathway">
    <text evidence="1 7">Amino-acid biosynthesis; L-proline biosynthesis; L-glutamate 5-semialdehyde from L-glutamate: step 2/2.</text>
</comment>
<dbReference type="UniPathway" id="UPA00098">
    <property type="reaction ID" value="UER00360"/>
</dbReference>
<keyword evidence="2 7" id="KW-0028">Amino-acid biosynthesis</keyword>
<dbReference type="NCBIfam" id="TIGR00407">
    <property type="entry name" value="proA"/>
    <property type="match status" value="1"/>
</dbReference>
<comment type="caution">
    <text evidence="9">The sequence shown here is derived from an EMBL/GenBank/DDBJ whole genome shotgun (WGS) entry which is preliminary data.</text>
</comment>
<organism evidence="9 10">
    <name type="scientific">Rubrivirga marina</name>
    <dbReference type="NCBI Taxonomy" id="1196024"/>
    <lineage>
        <taxon>Bacteria</taxon>
        <taxon>Pseudomonadati</taxon>
        <taxon>Rhodothermota</taxon>
        <taxon>Rhodothermia</taxon>
        <taxon>Rhodothermales</taxon>
        <taxon>Rubricoccaceae</taxon>
        <taxon>Rubrivirga</taxon>
    </lineage>
</organism>
<accession>A0A271J5Q8</accession>
<protein>
    <recommendedName>
        <fullName evidence="7">Gamma-glutamyl phosphate reductase</fullName>
        <shortName evidence="7">GPR</shortName>
        <ecNumber evidence="7">1.2.1.41</ecNumber>
    </recommendedName>
    <alternativeName>
        <fullName evidence="7">Glutamate-5-semialdehyde dehydrogenase</fullName>
    </alternativeName>
    <alternativeName>
        <fullName evidence="7">Glutamyl-gamma-semialdehyde dehydrogenase</fullName>
        <shortName evidence="7">GSA dehydrogenase</shortName>
    </alternativeName>
</protein>
<dbReference type="EC" id="1.2.1.41" evidence="7"/>
<dbReference type="GO" id="GO:0050661">
    <property type="term" value="F:NADP binding"/>
    <property type="evidence" value="ECO:0007669"/>
    <property type="project" value="InterPro"/>
</dbReference>
<dbReference type="InterPro" id="IPR016161">
    <property type="entry name" value="Ald_DH/histidinol_DH"/>
</dbReference>
<evidence type="ECO:0000256" key="2">
    <source>
        <dbReference type="ARBA" id="ARBA00022605"/>
    </source>
</evidence>
<comment type="function">
    <text evidence="7">Catalyzes the NADPH-dependent reduction of L-glutamate 5-phosphate into L-glutamate 5-semialdehyde and phosphate. The product spontaneously undergoes cyclization to form 1-pyrroline-5-carboxylate.</text>
</comment>
<dbReference type="OrthoDB" id="9809970at2"/>
<comment type="catalytic activity">
    <reaction evidence="6 7">
        <text>L-glutamate 5-semialdehyde + phosphate + NADP(+) = L-glutamyl 5-phosphate + NADPH + H(+)</text>
        <dbReference type="Rhea" id="RHEA:19541"/>
        <dbReference type="ChEBI" id="CHEBI:15378"/>
        <dbReference type="ChEBI" id="CHEBI:43474"/>
        <dbReference type="ChEBI" id="CHEBI:57783"/>
        <dbReference type="ChEBI" id="CHEBI:58066"/>
        <dbReference type="ChEBI" id="CHEBI:58274"/>
        <dbReference type="ChEBI" id="CHEBI:58349"/>
        <dbReference type="EC" id="1.2.1.41"/>
    </reaction>
</comment>
<dbReference type="Pfam" id="PF00171">
    <property type="entry name" value="Aldedh"/>
    <property type="match status" value="1"/>
</dbReference>
<evidence type="ECO:0000256" key="1">
    <source>
        <dbReference type="ARBA" id="ARBA00004985"/>
    </source>
</evidence>
<dbReference type="Gene3D" id="3.40.605.10">
    <property type="entry name" value="Aldehyde Dehydrogenase, Chain A, domain 1"/>
    <property type="match status" value="1"/>
</dbReference>
<dbReference type="Proteomes" id="UP000216339">
    <property type="component" value="Unassembled WGS sequence"/>
</dbReference>
<dbReference type="InterPro" id="IPR016163">
    <property type="entry name" value="Ald_DH_C"/>
</dbReference>
<name>A0A271J5Q8_9BACT</name>
<evidence type="ECO:0000256" key="5">
    <source>
        <dbReference type="ARBA" id="ARBA00023002"/>
    </source>
</evidence>
<evidence type="ECO:0000259" key="8">
    <source>
        <dbReference type="Pfam" id="PF00171"/>
    </source>
</evidence>
<keyword evidence="7" id="KW-0963">Cytoplasm</keyword>
<sequence length="428" mass="45537">MAEIPTATLEDLVVACKRASRQVATLSTDAKNRALRAMADALEAHEAAILEANQRDLDGAAERGLSEAMTDRLTLTPERIARMADALREVASFADPVGEMAETRRRPSGIEVGRMRVPLGVIAMIYEARPNVTSDAAGLCFKAGNAVVLRGGSEAVHSNRAVAAALHEALEGEGGDPAAVTLVPTTDREAIKDLIRMSEHLDLVIPRGGEGLIRFVDEHSRVPVIKHYKGVCHLFVDETADLDVALDLLLDGKLSRPGVCNALETLLVHEAVAADFLPRAHRELAAHDAELRGDAATRRILGESVPEATEADYEAEFLAPIIAVRVVDGLDAALDHVATYGSQHTEVIATESVAAARRWVREVDASVVLVNASSRFSDGGELGLGAEIGISTTKLHAFGPMGLEALTTQKFVVHGAGETRHAVPPRAS</sequence>
<evidence type="ECO:0000256" key="6">
    <source>
        <dbReference type="ARBA" id="ARBA00049024"/>
    </source>
</evidence>
<gene>
    <name evidence="7" type="primary">proA</name>
    <name evidence="9" type="ORF">BSZ37_19290</name>
</gene>
<comment type="similarity">
    <text evidence="7">Belongs to the gamma-glutamyl phosphate reductase family.</text>
</comment>
<dbReference type="PIRSF" id="PIRSF000151">
    <property type="entry name" value="GPR"/>
    <property type="match status" value="1"/>
</dbReference>
<dbReference type="Gene3D" id="3.40.309.10">
    <property type="entry name" value="Aldehyde Dehydrogenase, Chain A, domain 2"/>
    <property type="match status" value="1"/>
</dbReference>
<keyword evidence="10" id="KW-1185">Reference proteome</keyword>
<dbReference type="InterPro" id="IPR016162">
    <property type="entry name" value="Ald_DH_N"/>
</dbReference>
<dbReference type="FunFam" id="3.40.309.10:FF:000006">
    <property type="entry name" value="Gamma-glutamyl phosphate reductase"/>
    <property type="match status" value="1"/>
</dbReference>
<dbReference type="CDD" id="cd07079">
    <property type="entry name" value="ALDH_F18-19_ProA-GPR"/>
    <property type="match status" value="1"/>
</dbReference>
<dbReference type="NCBIfam" id="NF001221">
    <property type="entry name" value="PRK00197.1"/>
    <property type="match status" value="1"/>
</dbReference>
<dbReference type="EMBL" id="MQWD01000001">
    <property type="protein sequence ID" value="PAP78414.1"/>
    <property type="molecule type" value="Genomic_DNA"/>
</dbReference>
<dbReference type="GO" id="GO:0055129">
    <property type="term" value="P:L-proline biosynthetic process"/>
    <property type="evidence" value="ECO:0007669"/>
    <property type="project" value="UniProtKB-UniRule"/>
</dbReference>
<dbReference type="InterPro" id="IPR012134">
    <property type="entry name" value="Glu-5-SA_DH"/>
</dbReference>
<feature type="domain" description="Aldehyde dehydrogenase" evidence="8">
    <location>
        <begin position="3"/>
        <end position="284"/>
    </location>
</feature>
<dbReference type="InterPro" id="IPR000965">
    <property type="entry name" value="GPR_dom"/>
</dbReference>
<dbReference type="RefSeq" id="WP_095512095.1">
    <property type="nucleotide sequence ID" value="NZ_MQWD01000001.1"/>
</dbReference>
<dbReference type="SUPFAM" id="SSF53720">
    <property type="entry name" value="ALDH-like"/>
    <property type="match status" value="1"/>
</dbReference>
<dbReference type="InterPro" id="IPR015590">
    <property type="entry name" value="Aldehyde_DH_dom"/>
</dbReference>